<keyword evidence="3" id="KW-0813">Transport</keyword>
<sequence>MIHPGTVRRRRLTGLLLLVVLLTVAVVASIAIGTRSLAPTTVFDAVTHAFGCDGGPFRCPARSTAEEIVRELRLPRTALALFAGVALGVAGALIQGYTRNPLADAGLLGLNAGAGFLAALSIFLFGFTAPAQYIWFAFAGSAIAGVIVFGVSSIGGGKASPLSLILAGAAVTAFLQAMTNAIIVLDNAALDTYRFWVVGNVAGREAEVFWEVLPFLVVGVGMAMAAAPSLNLLSLGDDVARGLGVDVTRARAFGLIAVVLLSGGATAAIGPIAFLGLVVPHMARTITGPDNKWLIPYSGLFGGLLLLVADVAGRVIARPGELQVGVMLAAIGAPFFIALVRRKRLVAL</sequence>
<dbReference type="CDD" id="cd06550">
    <property type="entry name" value="TM_ABC_iron-siderophores_like"/>
    <property type="match status" value="1"/>
</dbReference>
<name>A0A2N3VIR3_9NOCA</name>
<evidence type="ECO:0000256" key="4">
    <source>
        <dbReference type="ARBA" id="ARBA00022475"/>
    </source>
</evidence>
<keyword evidence="6 8" id="KW-1133">Transmembrane helix</keyword>
<keyword evidence="7 8" id="KW-0472">Membrane</keyword>
<dbReference type="GO" id="GO:0005886">
    <property type="term" value="C:plasma membrane"/>
    <property type="evidence" value="ECO:0007669"/>
    <property type="project" value="UniProtKB-SubCell"/>
</dbReference>
<keyword evidence="5 8" id="KW-0812">Transmembrane</keyword>
<proteinExistence type="inferred from homology"/>
<dbReference type="InterPro" id="IPR000522">
    <property type="entry name" value="ABC_transptr_permease_BtuC"/>
</dbReference>
<dbReference type="Pfam" id="PF01032">
    <property type="entry name" value="FecCD"/>
    <property type="match status" value="1"/>
</dbReference>
<evidence type="ECO:0000313" key="10">
    <source>
        <dbReference type="Proteomes" id="UP000233766"/>
    </source>
</evidence>
<keyword evidence="4" id="KW-1003">Cell membrane</keyword>
<dbReference type="Gene3D" id="1.10.3470.10">
    <property type="entry name" value="ABC transporter involved in vitamin B12 uptake, BtuC"/>
    <property type="match status" value="1"/>
</dbReference>
<evidence type="ECO:0000256" key="5">
    <source>
        <dbReference type="ARBA" id="ARBA00022692"/>
    </source>
</evidence>
<evidence type="ECO:0000256" key="1">
    <source>
        <dbReference type="ARBA" id="ARBA00004651"/>
    </source>
</evidence>
<dbReference type="GO" id="GO:0033214">
    <property type="term" value="P:siderophore-iron import into cell"/>
    <property type="evidence" value="ECO:0007669"/>
    <property type="project" value="TreeGrafter"/>
</dbReference>
<feature type="transmembrane region" description="Helical" evidence="8">
    <location>
        <begin position="77"/>
        <end position="94"/>
    </location>
</feature>
<feature type="transmembrane region" description="Helical" evidence="8">
    <location>
        <begin position="164"/>
        <end position="185"/>
    </location>
</feature>
<dbReference type="FunFam" id="1.10.3470.10:FF:000001">
    <property type="entry name" value="Vitamin B12 ABC transporter permease BtuC"/>
    <property type="match status" value="1"/>
</dbReference>
<dbReference type="SUPFAM" id="SSF81345">
    <property type="entry name" value="ABC transporter involved in vitamin B12 uptake, BtuC"/>
    <property type="match status" value="1"/>
</dbReference>
<feature type="transmembrane region" description="Helical" evidence="8">
    <location>
        <begin position="106"/>
        <end position="127"/>
    </location>
</feature>
<dbReference type="GO" id="GO:0022857">
    <property type="term" value="F:transmembrane transporter activity"/>
    <property type="evidence" value="ECO:0007669"/>
    <property type="project" value="InterPro"/>
</dbReference>
<comment type="caution">
    <text evidence="9">The sequence shown here is derived from an EMBL/GenBank/DDBJ whole genome shotgun (WGS) entry which is preliminary data.</text>
</comment>
<protein>
    <submittedName>
        <fullName evidence="9">Iron complex transport system permease protein</fullName>
    </submittedName>
</protein>
<gene>
    <name evidence="9" type="ORF">ATK86_5974</name>
</gene>
<evidence type="ECO:0000256" key="3">
    <source>
        <dbReference type="ARBA" id="ARBA00022448"/>
    </source>
</evidence>
<evidence type="ECO:0000256" key="7">
    <source>
        <dbReference type="ARBA" id="ARBA00023136"/>
    </source>
</evidence>
<evidence type="ECO:0000313" key="9">
    <source>
        <dbReference type="EMBL" id="PKV81506.1"/>
    </source>
</evidence>
<organism evidence="9 10">
    <name type="scientific">Nocardia fluminea</name>
    <dbReference type="NCBI Taxonomy" id="134984"/>
    <lineage>
        <taxon>Bacteria</taxon>
        <taxon>Bacillati</taxon>
        <taxon>Actinomycetota</taxon>
        <taxon>Actinomycetes</taxon>
        <taxon>Mycobacteriales</taxon>
        <taxon>Nocardiaceae</taxon>
        <taxon>Nocardia</taxon>
    </lineage>
</organism>
<evidence type="ECO:0000256" key="8">
    <source>
        <dbReference type="SAM" id="Phobius"/>
    </source>
</evidence>
<feature type="transmembrane region" description="Helical" evidence="8">
    <location>
        <begin position="324"/>
        <end position="341"/>
    </location>
</feature>
<evidence type="ECO:0000256" key="2">
    <source>
        <dbReference type="ARBA" id="ARBA00007935"/>
    </source>
</evidence>
<dbReference type="OrthoDB" id="9782305at2"/>
<dbReference type="AlphaFoldDB" id="A0A2N3VIR3"/>
<accession>A0A2N3VIR3</accession>
<dbReference type="Proteomes" id="UP000233766">
    <property type="component" value="Unassembled WGS sequence"/>
</dbReference>
<dbReference type="EMBL" id="PJMW01000002">
    <property type="protein sequence ID" value="PKV81506.1"/>
    <property type="molecule type" value="Genomic_DNA"/>
</dbReference>
<reference evidence="9 10" key="1">
    <citation type="submission" date="2017-12" db="EMBL/GenBank/DDBJ databases">
        <title>Sequencing the genomes of 1000 Actinobacteria strains.</title>
        <authorList>
            <person name="Klenk H.-P."/>
        </authorList>
    </citation>
    <scope>NUCLEOTIDE SEQUENCE [LARGE SCALE GENOMIC DNA]</scope>
    <source>
        <strain evidence="9 10">DSM 44489</strain>
    </source>
</reference>
<feature type="transmembrane region" description="Helical" evidence="8">
    <location>
        <begin position="12"/>
        <end position="32"/>
    </location>
</feature>
<dbReference type="PANTHER" id="PTHR30472">
    <property type="entry name" value="FERRIC ENTEROBACTIN TRANSPORT SYSTEM PERMEASE PROTEIN"/>
    <property type="match status" value="1"/>
</dbReference>
<feature type="transmembrane region" description="Helical" evidence="8">
    <location>
        <begin position="294"/>
        <end position="312"/>
    </location>
</feature>
<feature type="transmembrane region" description="Helical" evidence="8">
    <location>
        <begin position="133"/>
        <end position="152"/>
    </location>
</feature>
<feature type="transmembrane region" description="Helical" evidence="8">
    <location>
        <begin position="212"/>
        <end position="233"/>
    </location>
</feature>
<comment type="subcellular location">
    <subcellularLocation>
        <location evidence="1">Cell membrane</location>
        <topology evidence="1">Multi-pass membrane protein</topology>
    </subcellularLocation>
</comment>
<dbReference type="RefSeq" id="WP_101467219.1">
    <property type="nucleotide sequence ID" value="NZ_PJMW01000002.1"/>
</dbReference>
<dbReference type="InterPro" id="IPR037294">
    <property type="entry name" value="ABC_BtuC-like"/>
</dbReference>
<evidence type="ECO:0000256" key="6">
    <source>
        <dbReference type="ARBA" id="ARBA00022989"/>
    </source>
</evidence>
<keyword evidence="10" id="KW-1185">Reference proteome</keyword>
<dbReference type="PANTHER" id="PTHR30472:SF1">
    <property type="entry name" value="FE(3+) DICITRATE TRANSPORT SYSTEM PERMEASE PROTEIN FECC-RELATED"/>
    <property type="match status" value="1"/>
</dbReference>
<comment type="similarity">
    <text evidence="2">Belongs to the binding-protein-dependent transport system permease family. FecCD subfamily.</text>
</comment>
<feature type="transmembrane region" description="Helical" evidence="8">
    <location>
        <begin position="253"/>
        <end position="274"/>
    </location>
</feature>